<name>A0A9P1BTF4_9DINO</name>
<protein>
    <submittedName>
        <fullName evidence="4">Uncharacterized protein</fullName>
    </submittedName>
</protein>
<keyword evidence="3" id="KW-0732">Signal</keyword>
<evidence type="ECO:0000313" key="5">
    <source>
        <dbReference type="EMBL" id="CAL1131760.1"/>
    </source>
</evidence>
<keyword evidence="2" id="KW-0812">Transmembrane</keyword>
<dbReference type="AlphaFoldDB" id="A0A9P1BTF4"/>
<keyword evidence="2" id="KW-0472">Membrane</keyword>
<gene>
    <name evidence="4" type="ORF">C1SCF055_LOCUS6440</name>
</gene>
<feature type="chain" id="PRO_5043269773" evidence="3">
    <location>
        <begin position="21"/>
        <end position="415"/>
    </location>
</feature>
<feature type="compositionally biased region" description="Low complexity" evidence="1">
    <location>
        <begin position="223"/>
        <end position="236"/>
    </location>
</feature>
<dbReference type="OrthoDB" id="206969at2759"/>
<sequence>MAKCLALAAAAVALFALPSAFVPARQGAPAVSPAVAAGVAAGSMALPAWAYDMPDAQILLARVPGGKRTKELGLVVPIPEEDGLTDGQIAALFVVALVGLIAAVDLAKTLYFGINPTKFKTAKGKGSITPFMKRLIETATEQLYDVVRMRPVRAATQGGAVSCAWTSCPYRDLSVPHLRQWSGNRNPMPGTAGGAELEKMAAASNADSPNSDSSDSEAERDPALPSASSLSWLPAPKKAAQAAGSSQVEIDFESLGRPREKPQVVGSATAWLVQPAVAPQVEEEEQFPVSLLKHPLLRSAGAAGCTEVEAEELESKVSRLVHITAESMQDPDWKMNSLLVGQPGYMRGHAVPKGVSQFDTDQWNQTTLAYPTRTQSRKSHINWLAQDAINKEAEHLDRAAHGKLSKAQTYGRYGW</sequence>
<organism evidence="4">
    <name type="scientific">Cladocopium goreaui</name>
    <dbReference type="NCBI Taxonomy" id="2562237"/>
    <lineage>
        <taxon>Eukaryota</taxon>
        <taxon>Sar</taxon>
        <taxon>Alveolata</taxon>
        <taxon>Dinophyceae</taxon>
        <taxon>Suessiales</taxon>
        <taxon>Symbiodiniaceae</taxon>
        <taxon>Cladocopium</taxon>
    </lineage>
</organism>
<feature type="transmembrane region" description="Helical" evidence="2">
    <location>
        <begin position="89"/>
        <end position="114"/>
    </location>
</feature>
<dbReference type="EMBL" id="CAMXCT030000406">
    <property type="protein sequence ID" value="CAL4765697.1"/>
    <property type="molecule type" value="Genomic_DNA"/>
</dbReference>
<evidence type="ECO:0000313" key="6">
    <source>
        <dbReference type="Proteomes" id="UP001152797"/>
    </source>
</evidence>
<keyword evidence="6" id="KW-1185">Reference proteome</keyword>
<evidence type="ECO:0000256" key="3">
    <source>
        <dbReference type="SAM" id="SignalP"/>
    </source>
</evidence>
<proteinExistence type="predicted"/>
<evidence type="ECO:0000313" key="4">
    <source>
        <dbReference type="EMBL" id="CAI3978385.1"/>
    </source>
</evidence>
<dbReference type="InterPro" id="IPR018800">
    <property type="entry name" value="PRCC"/>
</dbReference>
<dbReference type="Proteomes" id="UP001152797">
    <property type="component" value="Unassembled WGS sequence"/>
</dbReference>
<dbReference type="Pfam" id="PF10253">
    <property type="entry name" value="PRCC"/>
    <property type="match status" value="1"/>
</dbReference>
<evidence type="ECO:0000256" key="1">
    <source>
        <dbReference type="SAM" id="MobiDB-lite"/>
    </source>
</evidence>
<feature type="signal peptide" evidence="3">
    <location>
        <begin position="1"/>
        <end position="20"/>
    </location>
</feature>
<reference evidence="5" key="2">
    <citation type="submission" date="2024-04" db="EMBL/GenBank/DDBJ databases">
        <authorList>
            <person name="Chen Y."/>
            <person name="Shah S."/>
            <person name="Dougan E. K."/>
            <person name="Thang M."/>
            <person name="Chan C."/>
        </authorList>
    </citation>
    <scope>NUCLEOTIDE SEQUENCE [LARGE SCALE GENOMIC DNA]</scope>
</reference>
<reference evidence="4" key="1">
    <citation type="submission" date="2022-10" db="EMBL/GenBank/DDBJ databases">
        <authorList>
            <person name="Chen Y."/>
            <person name="Dougan E. K."/>
            <person name="Chan C."/>
            <person name="Rhodes N."/>
            <person name="Thang M."/>
        </authorList>
    </citation>
    <scope>NUCLEOTIDE SEQUENCE</scope>
</reference>
<feature type="compositionally biased region" description="Low complexity" evidence="1">
    <location>
        <begin position="201"/>
        <end position="213"/>
    </location>
</feature>
<accession>A0A9P1BTF4</accession>
<evidence type="ECO:0000256" key="2">
    <source>
        <dbReference type="SAM" id="Phobius"/>
    </source>
</evidence>
<feature type="region of interest" description="Disordered" evidence="1">
    <location>
        <begin position="201"/>
        <end position="238"/>
    </location>
</feature>
<keyword evidence="2" id="KW-1133">Transmembrane helix</keyword>
<dbReference type="EMBL" id="CAMXCT010000406">
    <property type="protein sequence ID" value="CAI3978385.1"/>
    <property type="molecule type" value="Genomic_DNA"/>
</dbReference>
<comment type="caution">
    <text evidence="4">The sequence shown here is derived from an EMBL/GenBank/DDBJ whole genome shotgun (WGS) entry which is preliminary data.</text>
</comment>
<dbReference type="EMBL" id="CAMXCT020000406">
    <property type="protein sequence ID" value="CAL1131760.1"/>
    <property type="molecule type" value="Genomic_DNA"/>
</dbReference>